<evidence type="ECO:0000313" key="1">
    <source>
        <dbReference type="EMBL" id="MBX30068.1"/>
    </source>
</evidence>
<dbReference type="AlphaFoldDB" id="A0A2P2MIL7"/>
<dbReference type="EMBL" id="GGEC01049584">
    <property type="protein sequence ID" value="MBX30068.1"/>
    <property type="molecule type" value="Transcribed_RNA"/>
</dbReference>
<reference evidence="1" key="1">
    <citation type="submission" date="2018-02" db="EMBL/GenBank/DDBJ databases">
        <title>Rhizophora mucronata_Transcriptome.</title>
        <authorList>
            <person name="Meera S.P."/>
            <person name="Sreeshan A."/>
            <person name="Augustine A."/>
        </authorList>
    </citation>
    <scope>NUCLEOTIDE SEQUENCE</scope>
    <source>
        <tissue evidence="1">Leaf</tissue>
    </source>
</reference>
<accession>A0A2P2MIL7</accession>
<sequence length="54" mass="6342">MSLPFLTVSWCPIRIFNQVIANSVKNMLGNIKHAFPMLTIILQISQNHWHNIYF</sequence>
<organism evidence="1">
    <name type="scientific">Rhizophora mucronata</name>
    <name type="common">Asiatic mangrove</name>
    <dbReference type="NCBI Taxonomy" id="61149"/>
    <lineage>
        <taxon>Eukaryota</taxon>
        <taxon>Viridiplantae</taxon>
        <taxon>Streptophyta</taxon>
        <taxon>Embryophyta</taxon>
        <taxon>Tracheophyta</taxon>
        <taxon>Spermatophyta</taxon>
        <taxon>Magnoliopsida</taxon>
        <taxon>eudicotyledons</taxon>
        <taxon>Gunneridae</taxon>
        <taxon>Pentapetalae</taxon>
        <taxon>rosids</taxon>
        <taxon>fabids</taxon>
        <taxon>Malpighiales</taxon>
        <taxon>Rhizophoraceae</taxon>
        <taxon>Rhizophora</taxon>
    </lineage>
</organism>
<proteinExistence type="predicted"/>
<protein>
    <submittedName>
        <fullName evidence="1">Uncharacterized protein</fullName>
    </submittedName>
</protein>
<name>A0A2P2MIL7_RHIMU</name>